<gene>
    <name evidence="1" type="ORF">H4F99_12570</name>
</gene>
<organism evidence="1 2">
    <name type="scientific">Marilutibacter penaei</name>
    <dbReference type="NCBI Taxonomy" id="2759900"/>
    <lineage>
        <taxon>Bacteria</taxon>
        <taxon>Pseudomonadati</taxon>
        <taxon>Pseudomonadota</taxon>
        <taxon>Gammaproteobacteria</taxon>
        <taxon>Lysobacterales</taxon>
        <taxon>Lysobacteraceae</taxon>
        <taxon>Marilutibacter</taxon>
    </lineage>
</organism>
<evidence type="ECO:0000313" key="1">
    <source>
        <dbReference type="EMBL" id="MBB1089313.1"/>
    </source>
</evidence>
<dbReference type="Proteomes" id="UP000552587">
    <property type="component" value="Unassembled WGS sequence"/>
</dbReference>
<name>A0A7W3YFB7_9GAMM</name>
<reference evidence="1 2" key="1">
    <citation type="submission" date="2020-07" db="EMBL/GenBank/DDBJ databases">
        <authorList>
            <person name="Xu S."/>
            <person name="Li A."/>
        </authorList>
    </citation>
    <scope>NUCLEOTIDE SEQUENCE [LARGE SCALE GENOMIC DNA]</scope>
    <source>
        <strain evidence="1 2">SG-8</strain>
    </source>
</reference>
<dbReference type="RefSeq" id="WP_182670098.1">
    <property type="nucleotide sequence ID" value="NZ_JACHTE010000009.1"/>
</dbReference>
<protein>
    <submittedName>
        <fullName evidence="1">Uncharacterized protein</fullName>
    </submittedName>
</protein>
<dbReference type="EMBL" id="JACHTE010000009">
    <property type="protein sequence ID" value="MBB1089313.1"/>
    <property type="molecule type" value="Genomic_DNA"/>
</dbReference>
<proteinExistence type="predicted"/>
<comment type="caution">
    <text evidence="1">The sequence shown here is derived from an EMBL/GenBank/DDBJ whole genome shotgun (WGS) entry which is preliminary data.</text>
</comment>
<dbReference type="AlphaFoldDB" id="A0A7W3YFB7"/>
<sequence>MHRAHSWKQSGNIALWYYTENERNYPGWNLTADAAGCGSLIALLDALAADGIPASRAVEITTPTKAQLGVPNNMAGLATWRSPSKLRVAFSSNPTDWSFPPDLDPAVLTIGSEWLAPLREGISGIPHGRGDYSIGSSGKGSSRLWFWW</sequence>
<accession>A0A7W3YFB7</accession>
<keyword evidence="2" id="KW-1185">Reference proteome</keyword>
<evidence type="ECO:0000313" key="2">
    <source>
        <dbReference type="Proteomes" id="UP000552587"/>
    </source>
</evidence>